<dbReference type="PANTHER" id="PTHR10110">
    <property type="entry name" value="SODIUM/HYDROGEN EXCHANGER"/>
    <property type="match status" value="1"/>
</dbReference>
<dbReference type="GO" id="GO:0015386">
    <property type="term" value="F:potassium:proton antiporter activity"/>
    <property type="evidence" value="ECO:0007669"/>
    <property type="project" value="TreeGrafter"/>
</dbReference>
<feature type="transmembrane region" description="Helical" evidence="10">
    <location>
        <begin position="28"/>
        <end position="48"/>
    </location>
</feature>
<protein>
    <submittedName>
        <fullName evidence="12">Na+/H+ antiporter</fullName>
    </submittedName>
</protein>
<comment type="function">
    <text evidence="10">Na(+)/H(+) antiporter that extrudes sodium in exchange for external protons.</text>
</comment>
<keyword evidence="4 10" id="KW-0812">Transmembrane</keyword>
<dbReference type="EMBL" id="CADCTG010000274">
    <property type="protein sequence ID" value="CAA9278889.1"/>
    <property type="molecule type" value="Genomic_DNA"/>
</dbReference>
<evidence type="ECO:0000256" key="6">
    <source>
        <dbReference type="ARBA" id="ARBA00023053"/>
    </source>
</evidence>
<proteinExistence type="inferred from homology"/>
<evidence type="ECO:0000256" key="10">
    <source>
        <dbReference type="RuleBase" id="RU366002"/>
    </source>
</evidence>
<keyword evidence="5 10" id="KW-1133">Transmembrane helix</keyword>
<keyword evidence="2 10" id="KW-0813">Transport</keyword>
<keyword evidence="6 10" id="KW-0915">Sodium</keyword>
<name>A0A6J4JH43_9PROT</name>
<evidence type="ECO:0000256" key="2">
    <source>
        <dbReference type="ARBA" id="ARBA00022448"/>
    </source>
</evidence>
<accession>A0A6J4JH43</accession>
<organism evidence="12">
    <name type="scientific">uncultured Acetobacteraceae bacterium</name>
    <dbReference type="NCBI Taxonomy" id="169975"/>
    <lineage>
        <taxon>Bacteria</taxon>
        <taxon>Pseudomonadati</taxon>
        <taxon>Pseudomonadota</taxon>
        <taxon>Alphaproteobacteria</taxon>
        <taxon>Acetobacterales</taxon>
        <taxon>Acetobacteraceae</taxon>
        <taxon>environmental samples</taxon>
    </lineage>
</organism>
<keyword evidence="7 10" id="KW-0406">Ion transport</keyword>
<evidence type="ECO:0000256" key="1">
    <source>
        <dbReference type="ARBA" id="ARBA00004651"/>
    </source>
</evidence>
<feature type="transmembrane region" description="Helical" evidence="10">
    <location>
        <begin position="6"/>
        <end position="21"/>
    </location>
</feature>
<feature type="transmembrane region" description="Helical" evidence="10">
    <location>
        <begin position="268"/>
        <end position="288"/>
    </location>
</feature>
<evidence type="ECO:0000313" key="12">
    <source>
        <dbReference type="EMBL" id="CAA9278889.1"/>
    </source>
</evidence>
<gene>
    <name evidence="12" type="ORF">AVDCRST_MAG08-3584</name>
</gene>
<reference evidence="12" key="1">
    <citation type="submission" date="2020-02" db="EMBL/GenBank/DDBJ databases">
        <authorList>
            <person name="Meier V. D."/>
        </authorList>
    </citation>
    <scope>NUCLEOTIDE SEQUENCE</scope>
    <source>
        <strain evidence="12">AVDCRST_MAG08</strain>
    </source>
</reference>
<dbReference type="InterPro" id="IPR004705">
    <property type="entry name" value="Cation/H_exchanger_CPA1_bac"/>
</dbReference>
<feature type="transmembrane region" description="Helical" evidence="10">
    <location>
        <begin position="54"/>
        <end position="71"/>
    </location>
</feature>
<dbReference type="GO" id="GO:0005886">
    <property type="term" value="C:plasma membrane"/>
    <property type="evidence" value="ECO:0007669"/>
    <property type="project" value="UniProtKB-SubCell"/>
</dbReference>
<dbReference type="InterPro" id="IPR006153">
    <property type="entry name" value="Cation/H_exchanger_TM"/>
</dbReference>
<keyword evidence="3" id="KW-1003">Cell membrane</keyword>
<comment type="subcellular location">
    <subcellularLocation>
        <location evidence="10">Cell inner membrane</location>
        <topology evidence="10">Multi-pass membrane protein</topology>
    </subcellularLocation>
    <subcellularLocation>
        <location evidence="1">Cell membrane</location>
        <topology evidence="1">Multi-pass membrane protein</topology>
    </subcellularLocation>
</comment>
<dbReference type="GO" id="GO:0051453">
    <property type="term" value="P:regulation of intracellular pH"/>
    <property type="evidence" value="ECO:0007669"/>
    <property type="project" value="TreeGrafter"/>
</dbReference>
<feature type="transmembrane region" description="Helical" evidence="10">
    <location>
        <begin position="83"/>
        <end position="105"/>
    </location>
</feature>
<keyword evidence="8 10" id="KW-0472">Membrane</keyword>
<dbReference type="GO" id="GO:0015385">
    <property type="term" value="F:sodium:proton antiporter activity"/>
    <property type="evidence" value="ECO:0007669"/>
    <property type="project" value="InterPro"/>
</dbReference>
<evidence type="ECO:0000256" key="7">
    <source>
        <dbReference type="ARBA" id="ARBA00023065"/>
    </source>
</evidence>
<keyword evidence="10" id="KW-0997">Cell inner membrane</keyword>
<dbReference type="Pfam" id="PF00999">
    <property type="entry name" value="Na_H_Exchanger"/>
    <property type="match status" value="1"/>
</dbReference>
<feature type="transmembrane region" description="Helical" evidence="10">
    <location>
        <begin position="182"/>
        <end position="205"/>
    </location>
</feature>
<evidence type="ECO:0000256" key="8">
    <source>
        <dbReference type="ARBA" id="ARBA00023136"/>
    </source>
</evidence>
<evidence type="ECO:0000256" key="5">
    <source>
        <dbReference type="ARBA" id="ARBA00022989"/>
    </source>
</evidence>
<dbReference type="AlphaFoldDB" id="A0A6J4JH43"/>
<comment type="similarity">
    <text evidence="10">Belongs to the monovalent cation:proton antiporter 1 (CPA1) transporter (TC 2.A.36) family.</text>
</comment>
<sequence>MAIVEAVLLLIAACIGFALLARRLRLPYAVILVLGGMALAFVPGLPEVPLDPELALAFFLPPLLQASAFRTDWRGFRRSLRPILLLAVGSVAFTAACVAAVAKLLVPELPWAAAVALGAIVAPPDAVAAAAVLQRVRLPRGVVTVLEGESLVNDASALVLYRFAVAAVAAGALSPWEGVLSFFLLAAGGAAVGFAAGWATVWVAARLDDTILETALSFLVCYASYLAAEALHLSGVIAVVSTGLVLGQTQYRSMRPETRLAARIVWEFLEFILNSLVFILIGLQLNAILDRLAGRSAWEIAGIAAAVSAALIASRFAWVFSTAWLSRLSPAVRRGQSSRPWAVLTVVCWAGMRGVVSLAAALALPIDFPQRDLIVFLAFTAILATLVAQGTTLEWLIKRLRVEEPEHEAGLDPMESEGRRLAAQAALDLIEERLQDPLEGAIAADLAPEFRDRAGHLHRAARDTGAAAAERAARRALRLAALDAGRARLLRHHADGHLHDEALAKLSREIDLEELRVRQVLGDGRVSAKRRAA</sequence>
<feature type="transmembrane region" description="Helical" evidence="10">
    <location>
        <begin position="341"/>
        <end position="362"/>
    </location>
</feature>
<evidence type="ECO:0000259" key="11">
    <source>
        <dbReference type="Pfam" id="PF00999"/>
    </source>
</evidence>
<evidence type="ECO:0000256" key="9">
    <source>
        <dbReference type="ARBA" id="ARBA00023201"/>
    </source>
</evidence>
<feature type="domain" description="Cation/H+ exchanger transmembrane" evidence="11">
    <location>
        <begin position="11"/>
        <end position="398"/>
    </location>
</feature>
<evidence type="ECO:0000256" key="3">
    <source>
        <dbReference type="ARBA" id="ARBA00022475"/>
    </source>
</evidence>
<dbReference type="GO" id="GO:0098719">
    <property type="term" value="P:sodium ion import across plasma membrane"/>
    <property type="evidence" value="ECO:0007669"/>
    <property type="project" value="TreeGrafter"/>
</dbReference>
<dbReference type="NCBIfam" id="TIGR00831">
    <property type="entry name" value="a_cpa1"/>
    <property type="match status" value="1"/>
</dbReference>
<feature type="transmembrane region" description="Helical" evidence="10">
    <location>
        <begin position="300"/>
        <end position="320"/>
    </location>
</feature>
<keyword evidence="10" id="KW-0050">Antiport</keyword>
<dbReference type="Gene3D" id="6.10.140.1330">
    <property type="match status" value="1"/>
</dbReference>
<keyword evidence="9 10" id="KW-0739">Sodium transport</keyword>
<feature type="transmembrane region" description="Helical" evidence="10">
    <location>
        <begin position="111"/>
        <end position="133"/>
    </location>
</feature>
<feature type="transmembrane region" description="Helical" evidence="10">
    <location>
        <begin position="225"/>
        <end position="247"/>
    </location>
</feature>
<evidence type="ECO:0000256" key="4">
    <source>
        <dbReference type="ARBA" id="ARBA00022692"/>
    </source>
</evidence>
<dbReference type="PANTHER" id="PTHR10110:SF86">
    <property type="entry name" value="SODIUM_HYDROGEN EXCHANGER 7"/>
    <property type="match status" value="1"/>
</dbReference>
<feature type="transmembrane region" description="Helical" evidence="10">
    <location>
        <begin position="374"/>
        <end position="397"/>
    </location>
</feature>
<dbReference type="InterPro" id="IPR018422">
    <property type="entry name" value="Cation/H_exchanger_CPA1"/>
</dbReference>